<evidence type="ECO:0000313" key="1">
    <source>
        <dbReference type="EMBL" id="JAH01478.1"/>
    </source>
</evidence>
<accession>A0A0E9PCB2</accession>
<sequence>MLCLFFKFLLFRNLPIRKTKK</sequence>
<reference evidence="1" key="2">
    <citation type="journal article" date="2015" name="Fish Shellfish Immunol.">
        <title>Early steps in the European eel (Anguilla anguilla)-Vibrio vulnificus interaction in the gills: Role of the RtxA13 toxin.</title>
        <authorList>
            <person name="Callol A."/>
            <person name="Pajuelo D."/>
            <person name="Ebbesson L."/>
            <person name="Teles M."/>
            <person name="MacKenzie S."/>
            <person name="Amaro C."/>
        </authorList>
    </citation>
    <scope>NUCLEOTIDE SEQUENCE</scope>
</reference>
<proteinExistence type="predicted"/>
<protein>
    <submittedName>
        <fullName evidence="1">Uncharacterized protein</fullName>
    </submittedName>
</protein>
<dbReference type="EMBL" id="GBXM01107099">
    <property type="protein sequence ID" value="JAH01478.1"/>
    <property type="molecule type" value="Transcribed_RNA"/>
</dbReference>
<name>A0A0E9PCB2_ANGAN</name>
<dbReference type="AlphaFoldDB" id="A0A0E9PCB2"/>
<organism evidence="1">
    <name type="scientific">Anguilla anguilla</name>
    <name type="common">European freshwater eel</name>
    <name type="synonym">Muraena anguilla</name>
    <dbReference type="NCBI Taxonomy" id="7936"/>
    <lineage>
        <taxon>Eukaryota</taxon>
        <taxon>Metazoa</taxon>
        <taxon>Chordata</taxon>
        <taxon>Craniata</taxon>
        <taxon>Vertebrata</taxon>
        <taxon>Euteleostomi</taxon>
        <taxon>Actinopterygii</taxon>
        <taxon>Neopterygii</taxon>
        <taxon>Teleostei</taxon>
        <taxon>Anguilliformes</taxon>
        <taxon>Anguillidae</taxon>
        <taxon>Anguilla</taxon>
    </lineage>
</organism>
<reference evidence="1" key="1">
    <citation type="submission" date="2014-11" db="EMBL/GenBank/DDBJ databases">
        <authorList>
            <person name="Amaro Gonzalez C."/>
        </authorList>
    </citation>
    <scope>NUCLEOTIDE SEQUENCE</scope>
</reference>